<feature type="transmembrane region" description="Helical" evidence="1">
    <location>
        <begin position="168"/>
        <end position="191"/>
    </location>
</feature>
<keyword evidence="1" id="KW-0472">Membrane</keyword>
<keyword evidence="3" id="KW-1185">Reference proteome</keyword>
<feature type="transmembrane region" description="Helical" evidence="1">
    <location>
        <begin position="244"/>
        <end position="262"/>
    </location>
</feature>
<feature type="transmembrane region" description="Helical" evidence="1">
    <location>
        <begin position="6"/>
        <end position="25"/>
    </location>
</feature>
<dbReference type="AlphaFoldDB" id="A0A0R2MQY3"/>
<feature type="transmembrane region" description="Helical" evidence="1">
    <location>
        <begin position="32"/>
        <end position="48"/>
    </location>
</feature>
<evidence type="ECO:0000313" key="2">
    <source>
        <dbReference type="EMBL" id="KRO16006.1"/>
    </source>
</evidence>
<keyword evidence="1" id="KW-0812">Transmembrane</keyword>
<dbReference type="InterPro" id="IPR049504">
    <property type="entry name" value="O-antigen_lig"/>
</dbReference>
<sequence>MLGMSPATIIRLLFIAVIGVMYLLALKNKRELWFYAGYLLLLGVYFIFHQRNAMLFHSLVPGNFAYSTFGELFYIVRMLIPLFMIVISAKIEYDDLTLVRLINWLTIFFSGSIVLTNILGISLGSYIHQWGSGSLIEQYQHQRITGTIFNWFARSNTMDFYGMASKGFFNHANTTGTILILLTPLVLYALVKRFDWKNIVLAIVHFMACQELGTKAAGYGTLAMIAVYIVVYLFFTLIKKELKFNAKLLVALLLILAGSYGLNRFAPTANRQASEDVVHEELTADKPETSRLDVRVRKLEKSGTKKQKIKFIYKYRQKFGLNEGFVTKSYPAKYDPDFWLNVMTWPGYSRMNYRYLQMQIWKRVSALNNNSKDKLFGFGYIRLNNMGLIERDFVSQYYAMGIIGTILLVVPYLVLTLIDGIKMLFNFKRLVTLKTVSLMFAILAMLAVSIYTGYVLDYLTATILLAFFMGQLTRIVWRKPSAEER</sequence>
<feature type="transmembrane region" description="Helical" evidence="1">
    <location>
        <begin position="101"/>
        <end position="127"/>
    </location>
</feature>
<dbReference type="STRING" id="1293598.IV56_GL002005"/>
<feature type="transmembrane region" description="Helical" evidence="1">
    <location>
        <begin position="219"/>
        <end position="237"/>
    </location>
</feature>
<feature type="transmembrane region" description="Helical" evidence="1">
    <location>
        <begin position="458"/>
        <end position="477"/>
    </location>
</feature>
<comment type="caution">
    <text evidence="2">The sequence shown here is derived from an EMBL/GenBank/DDBJ whole genome shotgun (WGS) entry which is preliminary data.</text>
</comment>
<proteinExistence type="predicted"/>
<protein>
    <submittedName>
        <fullName evidence="2">Uncharacterized protein</fullName>
    </submittedName>
</protein>
<accession>A0A0R2MQY3</accession>
<keyword evidence="1" id="KW-1133">Transmembrane helix</keyword>
<reference evidence="2 3" key="1">
    <citation type="journal article" date="2015" name="Genome Announc.">
        <title>Expanding the biotechnology potential of lactobacilli through comparative genomics of 213 strains and associated genera.</title>
        <authorList>
            <person name="Sun Z."/>
            <person name="Harris H.M."/>
            <person name="McCann A."/>
            <person name="Guo C."/>
            <person name="Argimon S."/>
            <person name="Zhang W."/>
            <person name="Yang X."/>
            <person name="Jeffery I.B."/>
            <person name="Cooney J.C."/>
            <person name="Kagawa T.F."/>
            <person name="Liu W."/>
            <person name="Song Y."/>
            <person name="Salvetti E."/>
            <person name="Wrobel A."/>
            <person name="Rasinkangas P."/>
            <person name="Parkhill J."/>
            <person name="Rea M.C."/>
            <person name="O'Sullivan O."/>
            <person name="Ritari J."/>
            <person name="Douillard F.P."/>
            <person name="Paul Ross R."/>
            <person name="Yang R."/>
            <person name="Briner A.E."/>
            <person name="Felis G.E."/>
            <person name="de Vos W.M."/>
            <person name="Barrangou R."/>
            <person name="Klaenhammer T.R."/>
            <person name="Caufield P.W."/>
            <person name="Cui Y."/>
            <person name="Zhang H."/>
            <person name="O'Toole P.W."/>
        </authorList>
    </citation>
    <scope>NUCLEOTIDE SEQUENCE [LARGE SCALE GENOMIC DNA]</scope>
    <source>
        <strain evidence="2 3">DSM 24301</strain>
    </source>
</reference>
<dbReference type="EMBL" id="JQCE01000057">
    <property type="protein sequence ID" value="KRO16006.1"/>
    <property type="molecule type" value="Genomic_DNA"/>
</dbReference>
<dbReference type="Pfam" id="PF13425">
    <property type="entry name" value="O-antigen_lig"/>
    <property type="match status" value="1"/>
</dbReference>
<feature type="transmembrane region" description="Helical" evidence="1">
    <location>
        <begin position="397"/>
        <end position="418"/>
    </location>
</feature>
<evidence type="ECO:0000256" key="1">
    <source>
        <dbReference type="SAM" id="Phobius"/>
    </source>
</evidence>
<evidence type="ECO:0000313" key="3">
    <source>
        <dbReference type="Proteomes" id="UP000050969"/>
    </source>
</evidence>
<dbReference type="Proteomes" id="UP000050969">
    <property type="component" value="Unassembled WGS sequence"/>
</dbReference>
<feature type="transmembrane region" description="Helical" evidence="1">
    <location>
        <begin position="68"/>
        <end position="89"/>
    </location>
</feature>
<gene>
    <name evidence="2" type="ORF">IV56_GL002005</name>
</gene>
<name>A0A0R2MQY3_9LACO</name>
<organism evidence="2 3">
    <name type="scientific">Lacticaseibacillus saniviri JCM 17471 = DSM 24301</name>
    <dbReference type="NCBI Taxonomy" id="1293598"/>
    <lineage>
        <taxon>Bacteria</taxon>
        <taxon>Bacillati</taxon>
        <taxon>Bacillota</taxon>
        <taxon>Bacilli</taxon>
        <taxon>Lactobacillales</taxon>
        <taxon>Lactobacillaceae</taxon>
        <taxon>Lacticaseibacillus</taxon>
    </lineage>
</organism>
<dbReference type="PATRIC" id="fig|1293598.4.peg.2091"/>